<feature type="transmembrane region" description="Helical" evidence="33">
    <location>
        <begin position="139"/>
        <end position="158"/>
    </location>
</feature>
<feature type="domain" description="4Fe-4S His(Cys)3-ligated-type" evidence="37">
    <location>
        <begin position="411"/>
        <end position="450"/>
    </location>
</feature>
<keyword evidence="39" id="KW-1185">Reference proteome</keyword>
<dbReference type="InterPro" id="IPR010228">
    <property type="entry name" value="NADH_UbQ_OxRdtase_Gsu"/>
</dbReference>
<evidence type="ECO:0000256" key="20">
    <source>
        <dbReference type="ARBA" id="ARBA00023004"/>
    </source>
</evidence>
<dbReference type="SUPFAM" id="SSF53706">
    <property type="entry name" value="Formate dehydrogenase/DMSO reductase, domains 1-3"/>
    <property type="match status" value="1"/>
</dbReference>
<evidence type="ECO:0000256" key="8">
    <source>
        <dbReference type="ARBA" id="ARBA00022485"/>
    </source>
</evidence>
<dbReference type="Gene3D" id="3.40.50.740">
    <property type="match status" value="1"/>
</dbReference>
<dbReference type="GO" id="GO:0051539">
    <property type="term" value="F:4 iron, 4 sulfur cluster binding"/>
    <property type="evidence" value="ECO:0007669"/>
    <property type="project" value="UniProtKB-KW"/>
</dbReference>
<dbReference type="GO" id="GO:0051537">
    <property type="term" value="F:2 iron, 2 sulfur cluster binding"/>
    <property type="evidence" value="ECO:0007669"/>
    <property type="project" value="UniProtKB-KW"/>
</dbReference>
<evidence type="ECO:0000313" key="39">
    <source>
        <dbReference type="Proteomes" id="UP001153269"/>
    </source>
</evidence>
<dbReference type="PROSITE" id="PS51839">
    <property type="entry name" value="4FE4S_HC3"/>
    <property type="match status" value="1"/>
</dbReference>
<feature type="region of interest" description="Disordered" evidence="32">
    <location>
        <begin position="2036"/>
        <end position="2102"/>
    </location>
</feature>
<dbReference type="Pfam" id="PF09326">
    <property type="entry name" value="NADH_dhqG_C"/>
    <property type="match status" value="1"/>
</dbReference>
<dbReference type="SUPFAM" id="SSF81321">
    <property type="entry name" value="Family A G protein-coupled receptor-like"/>
    <property type="match status" value="1"/>
</dbReference>
<feature type="region of interest" description="Disordered" evidence="32">
    <location>
        <begin position="1917"/>
        <end position="1963"/>
    </location>
</feature>
<feature type="compositionally biased region" description="Polar residues" evidence="32">
    <location>
        <begin position="1952"/>
        <end position="1963"/>
    </location>
</feature>
<dbReference type="InterPro" id="IPR015405">
    <property type="entry name" value="NDUFS1-like_C"/>
</dbReference>
<feature type="region of interest" description="Disordered" evidence="32">
    <location>
        <begin position="1664"/>
        <end position="1739"/>
    </location>
</feature>
<dbReference type="EC" id="7.1.1.2" evidence="5"/>
<dbReference type="SUPFAM" id="SSF54862">
    <property type="entry name" value="4Fe-4S ferredoxins"/>
    <property type="match status" value="1"/>
</dbReference>
<keyword evidence="10 30" id="KW-0812">Transmembrane</keyword>
<evidence type="ECO:0000256" key="26">
    <source>
        <dbReference type="ARBA" id="ARBA00023242"/>
    </source>
</evidence>
<dbReference type="InterPro" id="IPR000283">
    <property type="entry name" value="NADH_UbQ_OxRdtase_75kDa_su_CS"/>
</dbReference>
<dbReference type="Gene3D" id="3.30.70.20">
    <property type="match status" value="1"/>
</dbReference>
<evidence type="ECO:0000256" key="7">
    <source>
        <dbReference type="ARBA" id="ARBA00022448"/>
    </source>
</evidence>
<keyword evidence="13" id="KW-0999">Mitochondrion inner membrane</keyword>
<feature type="compositionally biased region" description="Low complexity" evidence="32">
    <location>
        <begin position="2037"/>
        <end position="2063"/>
    </location>
</feature>
<evidence type="ECO:0000256" key="12">
    <source>
        <dbReference type="ARBA" id="ARBA00022723"/>
    </source>
</evidence>
<feature type="compositionally biased region" description="Polar residues" evidence="32">
    <location>
        <begin position="1714"/>
        <end position="1735"/>
    </location>
</feature>
<evidence type="ECO:0000256" key="30">
    <source>
        <dbReference type="RuleBase" id="RU000688"/>
    </source>
</evidence>
<keyword evidence="17 33" id="KW-1133">Transmembrane helix</keyword>
<dbReference type="InterPro" id="IPR006963">
    <property type="entry name" value="Mopterin_OxRdtase_4Fe-4S_dom"/>
</dbReference>
<feature type="compositionally biased region" description="Basic residues" evidence="32">
    <location>
        <begin position="1664"/>
        <end position="1700"/>
    </location>
</feature>
<keyword evidence="11" id="KW-0001">2Fe-2S</keyword>
<dbReference type="InterPro" id="IPR017452">
    <property type="entry name" value="GPCR_Rhodpsn_7TM"/>
</dbReference>
<evidence type="ECO:0000256" key="2">
    <source>
        <dbReference type="ARBA" id="ARBA00004123"/>
    </source>
</evidence>
<dbReference type="Pfam" id="PF13510">
    <property type="entry name" value="Fer2_4"/>
    <property type="match status" value="1"/>
</dbReference>
<dbReference type="Proteomes" id="UP001153269">
    <property type="component" value="Unassembled WGS sequence"/>
</dbReference>
<dbReference type="GO" id="GO:0042773">
    <property type="term" value="P:ATP synthesis coupled electron transport"/>
    <property type="evidence" value="ECO:0007669"/>
    <property type="project" value="InterPro"/>
</dbReference>
<feature type="domain" description="G-protein coupled receptors family 1 profile" evidence="34">
    <location>
        <begin position="80"/>
        <end position="249"/>
    </location>
</feature>
<evidence type="ECO:0000256" key="25">
    <source>
        <dbReference type="ARBA" id="ARBA00023136"/>
    </source>
</evidence>
<organism evidence="38 39">
    <name type="scientific">Pleuronectes platessa</name>
    <name type="common">European plaice</name>
    <dbReference type="NCBI Taxonomy" id="8262"/>
    <lineage>
        <taxon>Eukaryota</taxon>
        <taxon>Metazoa</taxon>
        <taxon>Chordata</taxon>
        <taxon>Craniata</taxon>
        <taxon>Vertebrata</taxon>
        <taxon>Euteleostomi</taxon>
        <taxon>Actinopterygii</taxon>
        <taxon>Neopterygii</taxon>
        <taxon>Teleostei</taxon>
        <taxon>Neoteleostei</taxon>
        <taxon>Acanthomorphata</taxon>
        <taxon>Carangaria</taxon>
        <taxon>Pleuronectiformes</taxon>
        <taxon>Pleuronectoidei</taxon>
        <taxon>Pleuronectidae</taxon>
        <taxon>Pleuronectes</taxon>
    </lineage>
</organism>
<dbReference type="FunFam" id="3.30.70.20:FF:000002">
    <property type="entry name" value="NADH-ubiquinone oxidoreductase 75 kDa subunit"/>
    <property type="match status" value="1"/>
</dbReference>
<feature type="compositionally biased region" description="Low complexity" evidence="32">
    <location>
        <begin position="1884"/>
        <end position="1901"/>
    </location>
</feature>
<comment type="subcellular location">
    <subcellularLocation>
        <location evidence="3">Mitochondrion inner membrane</location>
        <topology evidence="3">Peripheral membrane protein</topology>
        <orientation evidence="3">Matrix side</orientation>
    </subcellularLocation>
    <subcellularLocation>
        <location evidence="2">Nucleus</location>
    </subcellularLocation>
</comment>
<evidence type="ECO:0000256" key="10">
    <source>
        <dbReference type="ARBA" id="ARBA00022692"/>
    </source>
</evidence>
<proteinExistence type="inferred from homology"/>
<feature type="transmembrane region" description="Helical" evidence="33">
    <location>
        <begin position="179"/>
        <end position="200"/>
    </location>
</feature>
<evidence type="ECO:0000256" key="23">
    <source>
        <dbReference type="ARBA" id="ARBA00023075"/>
    </source>
</evidence>
<keyword evidence="30" id="KW-0297">G-protein coupled receptor</keyword>
<dbReference type="NCBIfam" id="TIGR01973">
    <property type="entry name" value="NuoG"/>
    <property type="match status" value="1"/>
</dbReference>
<dbReference type="PROSITE" id="PS50262">
    <property type="entry name" value="G_PROTEIN_RECEP_F1_2"/>
    <property type="match status" value="1"/>
</dbReference>
<evidence type="ECO:0000256" key="19">
    <source>
        <dbReference type="ARBA" id="ARBA00023002"/>
    </source>
</evidence>
<evidence type="ECO:0000256" key="15">
    <source>
        <dbReference type="ARBA" id="ARBA00022967"/>
    </source>
</evidence>
<dbReference type="EMBL" id="CADEAL010001430">
    <property type="protein sequence ID" value="CAB1432349.1"/>
    <property type="molecule type" value="Genomic_DNA"/>
</dbReference>
<accession>A0A9N7YPZ1</accession>
<keyword evidence="14" id="KW-0809">Transit peptide</keyword>
<evidence type="ECO:0000256" key="14">
    <source>
        <dbReference type="ARBA" id="ARBA00022946"/>
    </source>
</evidence>
<evidence type="ECO:0000256" key="1">
    <source>
        <dbReference type="ARBA" id="ARBA00001966"/>
    </source>
</evidence>
<keyword evidence="21" id="KW-0411">Iron-sulfur</keyword>
<evidence type="ECO:0000256" key="9">
    <source>
        <dbReference type="ARBA" id="ARBA00022660"/>
    </source>
</evidence>
<evidence type="ECO:0000256" key="4">
    <source>
        <dbReference type="ARBA" id="ARBA00005404"/>
    </source>
</evidence>
<dbReference type="Gene3D" id="1.20.1070.10">
    <property type="entry name" value="Rhodopsin 7-helix transmembrane proteins"/>
    <property type="match status" value="1"/>
</dbReference>
<feature type="region of interest" description="Disordered" evidence="32">
    <location>
        <begin position="1311"/>
        <end position="1356"/>
    </location>
</feature>
<dbReference type="GO" id="GO:0005634">
    <property type="term" value="C:nucleus"/>
    <property type="evidence" value="ECO:0007669"/>
    <property type="project" value="UniProtKB-SubCell"/>
</dbReference>
<evidence type="ECO:0000256" key="32">
    <source>
        <dbReference type="SAM" id="MobiDB-lite"/>
    </source>
</evidence>
<keyword evidence="18" id="KW-0007">Acetylation</keyword>
<dbReference type="InterPro" id="IPR001041">
    <property type="entry name" value="2Fe-2S_ferredoxin-type"/>
</dbReference>
<keyword evidence="26" id="KW-0539">Nucleus</keyword>
<dbReference type="CDD" id="cd02773">
    <property type="entry name" value="MopB_Res-Cmplx1_Nad11"/>
    <property type="match status" value="1"/>
</dbReference>
<dbReference type="PANTHER" id="PTHR16198">
    <property type="match status" value="1"/>
</dbReference>
<feature type="compositionally biased region" description="Pro residues" evidence="32">
    <location>
        <begin position="1873"/>
        <end position="1883"/>
    </location>
</feature>
<keyword evidence="9" id="KW-0679">Respiratory chain</keyword>
<comment type="similarity">
    <text evidence="30">Belongs to the G-protein coupled receptor 1 family.</text>
</comment>
<keyword evidence="24" id="KW-0496">Mitochondrion</keyword>
<evidence type="ECO:0000256" key="31">
    <source>
        <dbReference type="RuleBase" id="RU004523"/>
    </source>
</evidence>
<comment type="cofactor">
    <cofactor evidence="1">
        <name>[4Fe-4S] cluster</name>
        <dbReference type="ChEBI" id="CHEBI:49883"/>
    </cofactor>
</comment>
<dbReference type="GO" id="GO:0005743">
    <property type="term" value="C:mitochondrial inner membrane"/>
    <property type="evidence" value="ECO:0007669"/>
    <property type="project" value="UniProtKB-SubCell"/>
</dbReference>
<dbReference type="InterPro" id="IPR006656">
    <property type="entry name" value="Mopterin_OxRdtase"/>
</dbReference>
<dbReference type="PROSITE" id="PS51669">
    <property type="entry name" value="4FE4S_MOW_BIS_MGD"/>
    <property type="match status" value="1"/>
</dbReference>
<name>A0A9N7YPZ1_PLEPL</name>
<keyword evidence="12" id="KW-0479">Metal-binding</keyword>
<dbReference type="InterPro" id="IPR000276">
    <property type="entry name" value="GPCR_Rhodpsn"/>
</dbReference>
<evidence type="ECO:0000259" key="37">
    <source>
        <dbReference type="PROSITE" id="PS51839"/>
    </source>
</evidence>
<evidence type="ECO:0000256" key="13">
    <source>
        <dbReference type="ARBA" id="ARBA00022792"/>
    </source>
</evidence>
<evidence type="ECO:0000256" key="22">
    <source>
        <dbReference type="ARBA" id="ARBA00023027"/>
    </source>
</evidence>
<evidence type="ECO:0000256" key="24">
    <source>
        <dbReference type="ARBA" id="ARBA00023128"/>
    </source>
</evidence>
<evidence type="ECO:0000256" key="33">
    <source>
        <dbReference type="SAM" id="Phobius"/>
    </source>
</evidence>
<dbReference type="GO" id="GO:0045271">
    <property type="term" value="C:respiratory chain complex I"/>
    <property type="evidence" value="ECO:0007669"/>
    <property type="project" value="UniProtKB-ARBA"/>
</dbReference>
<dbReference type="CDD" id="cd00207">
    <property type="entry name" value="fer2"/>
    <property type="match status" value="1"/>
</dbReference>
<keyword evidence="22" id="KW-0520">NAD</keyword>
<dbReference type="InterPro" id="IPR036010">
    <property type="entry name" value="2Fe-2S_ferredoxin-like_sf"/>
</dbReference>
<dbReference type="Gene3D" id="3.30.200.210">
    <property type="match status" value="1"/>
</dbReference>
<evidence type="ECO:0000256" key="27">
    <source>
        <dbReference type="ARBA" id="ARBA00034078"/>
    </source>
</evidence>
<dbReference type="Pfam" id="PF00001">
    <property type="entry name" value="7tm_1"/>
    <property type="match status" value="1"/>
</dbReference>
<keyword evidence="25 33" id="KW-0472">Membrane</keyword>
<dbReference type="SMART" id="SM00929">
    <property type="entry name" value="NADH-G_4Fe-4S_3"/>
    <property type="match status" value="1"/>
</dbReference>
<dbReference type="InterPro" id="IPR019574">
    <property type="entry name" value="NADH_UbQ_OxRdtase_Gsu_4Fe4S-bd"/>
</dbReference>
<comment type="function">
    <text evidence="28">Core subunit of the mitochondrial membrane respiratory chain NADH dehydrogenase (Complex I) which catalyzes electron transfer from NADH through the respiratory chain, using ubiquinone as an electron acceptor. Essential for catalysing the entry and efficient transfer of electrons within complex I. Plays a key role in the assembly and stability of complex I and participates in the association of complex I with ubiquinol-cytochrome reductase complex (Complex III) to form supercomplexes.</text>
</comment>
<keyword evidence="30" id="KW-0807">Transducer</keyword>
<evidence type="ECO:0000256" key="18">
    <source>
        <dbReference type="ARBA" id="ARBA00022990"/>
    </source>
</evidence>
<evidence type="ECO:0000256" key="16">
    <source>
        <dbReference type="ARBA" id="ARBA00022982"/>
    </source>
</evidence>
<feature type="compositionally biased region" description="Polar residues" evidence="32">
    <location>
        <begin position="1930"/>
        <end position="1940"/>
    </location>
</feature>
<comment type="similarity">
    <text evidence="4 31">Belongs to the complex I 75 kDa subunit family.</text>
</comment>
<dbReference type="GO" id="GO:0004930">
    <property type="term" value="F:G protein-coupled receptor activity"/>
    <property type="evidence" value="ECO:0007669"/>
    <property type="project" value="UniProtKB-KW"/>
</dbReference>
<evidence type="ECO:0000259" key="34">
    <source>
        <dbReference type="PROSITE" id="PS50262"/>
    </source>
</evidence>
<dbReference type="Pfam" id="PF22151">
    <property type="entry name" value="Fer4_NDSU1"/>
    <property type="match status" value="1"/>
</dbReference>
<keyword evidence="16" id="KW-0249">Electron transport</keyword>
<feature type="domain" description="4Fe-4S Mo/W bis-MGD-type" evidence="36">
    <location>
        <begin position="548"/>
        <end position="604"/>
    </location>
</feature>
<comment type="caution">
    <text evidence="38">The sequence shown here is derived from an EMBL/GenBank/DDBJ whole genome shotgun (WGS) entry which is preliminary data.</text>
</comment>
<dbReference type="FunFam" id="3.40.50.740:FF:000002">
    <property type="entry name" value="NADH-ubiquinone oxidoreductase 75 kDa subunit, mitochondrial"/>
    <property type="match status" value="1"/>
</dbReference>
<dbReference type="PROSITE" id="PS00642">
    <property type="entry name" value="COMPLEX1_75K_2"/>
    <property type="match status" value="1"/>
</dbReference>
<keyword evidence="20" id="KW-0408">Iron</keyword>
<protein>
    <recommendedName>
        <fullName evidence="6">NADH-ubiquinone oxidoreductase 75 kDa subunit, mitochondrial</fullName>
        <ecNumber evidence="5">7.1.1.2</ecNumber>
    </recommendedName>
</protein>
<keyword evidence="19" id="KW-0560">Oxidoreductase</keyword>
<dbReference type="Gene3D" id="3.10.20.740">
    <property type="match status" value="1"/>
</dbReference>
<evidence type="ECO:0000256" key="6">
    <source>
        <dbReference type="ARBA" id="ARBA00013888"/>
    </source>
</evidence>
<dbReference type="PRINTS" id="PR00237">
    <property type="entry name" value="GPCRRHODOPSN"/>
</dbReference>
<comment type="cofactor">
    <cofactor evidence="27">
        <name>[2Fe-2S] cluster</name>
        <dbReference type="ChEBI" id="CHEBI:190135"/>
    </cofactor>
</comment>
<keyword evidence="30" id="KW-0675">Receptor</keyword>
<reference evidence="38" key="1">
    <citation type="submission" date="2020-03" db="EMBL/GenBank/DDBJ databases">
        <authorList>
            <person name="Weist P."/>
        </authorList>
    </citation>
    <scope>NUCLEOTIDE SEQUENCE</scope>
</reference>
<dbReference type="PANTHER" id="PTHR16198:SF2">
    <property type="entry name" value="INO80 COMPLEX SUBUNIT D"/>
    <property type="match status" value="1"/>
</dbReference>
<feature type="transmembrane region" description="Helical" evidence="33">
    <location>
        <begin position="99"/>
        <end position="119"/>
    </location>
</feature>
<dbReference type="PROSITE" id="PS51085">
    <property type="entry name" value="2FE2S_FER_2"/>
    <property type="match status" value="1"/>
</dbReference>
<evidence type="ECO:0000313" key="38">
    <source>
        <dbReference type="EMBL" id="CAB1432349.1"/>
    </source>
</evidence>
<dbReference type="InterPro" id="IPR054351">
    <property type="entry name" value="NADH_UbQ_OxRdtase_ferredoxin"/>
</dbReference>
<dbReference type="GO" id="GO:0016651">
    <property type="term" value="F:oxidoreductase activity, acting on NAD(P)H"/>
    <property type="evidence" value="ECO:0007669"/>
    <property type="project" value="InterPro"/>
</dbReference>
<dbReference type="InterPro" id="IPR025927">
    <property type="entry name" value="Znf_KANL2-like"/>
</dbReference>
<feature type="domain" description="2Fe-2S ferredoxin-type" evidence="35">
    <location>
        <begin position="333"/>
        <end position="411"/>
    </location>
</feature>
<dbReference type="PROSITE" id="PS00641">
    <property type="entry name" value="COMPLEX1_75K_1"/>
    <property type="match status" value="1"/>
</dbReference>
<dbReference type="PROSITE" id="PS00643">
    <property type="entry name" value="COMPLEX1_75K_3"/>
    <property type="match status" value="1"/>
</dbReference>
<evidence type="ECO:0000259" key="35">
    <source>
        <dbReference type="PROSITE" id="PS51085"/>
    </source>
</evidence>
<dbReference type="GO" id="GO:0008137">
    <property type="term" value="F:NADH dehydrogenase (ubiquinone) activity"/>
    <property type="evidence" value="ECO:0007669"/>
    <property type="project" value="UniProtKB-EC"/>
</dbReference>
<evidence type="ECO:0000256" key="3">
    <source>
        <dbReference type="ARBA" id="ARBA00004443"/>
    </source>
</evidence>
<evidence type="ECO:0000256" key="5">
    <source>
        <dbReference type="ARBA" id="ARBA00012944"/>
    </source>
</evidence>
<keyword evidence="15" id="KW-1278">Translocase</keyword>
<dbReference type="Pfam" id="PF13891">
    <property type="entry name" value="zf-C3HC3H_KANSL2"/>
    <property type="match status" value="2"/>
</dbReference>
<gene>
    <name evidence="38" type="ORF">PLEPLA_LOCUS20412</name>
</gene>
<dbReference type="PROSITE" id="PS00237">
    <property type="entry name" value="G_PROTEIN_RECEP_F1_1"/>
    <property type="match status" value="1"/>
</dbReference>
<evidence type="ECO:0000256" key="21">
    <source>
        <dbReference type="ARBA" id="ARBA00023014"/>
    </source>
</evidence>
<evidence type="ECO:0000259" key="36">
    <source>
        <dbReference type="PROSITE" id="PS51669"/>
    </source>
</evidence>
<feature type="region of interest" description="Disordered" evidence="32">
    <location>
        <begin position="1866"/>
        <end position="1901"/>
    </location>
</feature>
<keyword evidence="23" id="KW-0830">Ubiquinone</keyword>
<dbReference type="FunFam" id="3.30.200.210:FF:000002">
    <property type="entry name" value="NADH-ubiquinone oxidoreductase 75 kDa subunit"/>
    <property type="match status" value="1"/>
</dbReference>
<keyword evidence="8" id="KW-0004">4Fe-4S</keyword>
<keyword evidence="7" id="KW-0813">Transport</keyword>
<feature type="transmembrane region" description="Helical" evidence="33">
    <location>
        <begin position="64"/>
        <end position="87"/>
    </location>
</feature>
<feature type="compositionally biased region" description="Pro residues" evidence="32">
    <location>
        <begin position="1313"/>
        <end position="1326"/>
    </location>
</feature>
<dbReference type="FunFam" id="3.10.20.740:FF:000001">
    <property type="entry name" value="NADH-quinone oxidoreductase subunit G"/>
    <property type="match status" value="1"/>
</dbReference>
<evidence type="ECO:0000256" key="28">
    <source>
        <dbReference type="ARBA" id="ARBA00045300"/>
    </source>
</evidence>
<evidence type="ECO:0000256" key="17">
    <source>
        <dbReference type="ARBA" id="ARBA00022989"/>
    </source>
</evidence>
<dbReference type="Pfam" id="PF10588">
    <property type="entry name" value="NADH-G_4Fe-4S_3"/>
    <property type="match status" value="1"/>
</dbReference>
<evidence type="ECO:0000256" key="11">
    <source>
        <dbReference type="ARBA" id="ARBA00022714"/>
    </source>
</evidence>
<dbReference type="Pfam" id="PF22117">
    <property type="entry name" value="Fer4_Nqo3"/>
    <property type="match status" value="1"/>
</dbReference>
<evidence type="ECO:0000256" key="29">
    <source>
        <dbReference type="ARBA" id="ARBA00049551"/>
    </source>
</evidence>
<dbReference type="Pfam" id="PF00384">
    <property type="entry name" value="Molybdopterin"/>
    <property type="match status" value="1"/>
</dbReference>
<sequence>MVEIWGALQLLGFLGTHPGVRITILAVMEEPIEDYGNYTYDYYLEYGDLEDLKVEHRQGETMHIISVVIYIISFVLGLIGNGTVIWVTAFKSKKTVNSVWLLNLAIADFVFVLFLPFYIDYILRDFHWDFGLAMCKLNSFVSVMNMYASVLFLTVLSIDRYVSLVHLNWSQRHRTVERAWVTCGCIWVLAGALSCPALIFRETLRLHDKVVCFNNFHTQDAHTAAIRHIVIVVIRTTVGFLLPFTAICVTGTLLTIKANRSQGSFRLSSFSKTVTAQDSDTVRNLRSKQSPEDTGNMLRLPAVSRSLFPAAVAKGGAAAANNARTAATAAASSFLEVFVDGKPFMVEPGTTVLQACEKAGMQIPRFCYHERLSVAGNCRMCLVEIEKVPKPVAACAMPVMKGWNILTNSEKTKKAREGVMEFLLANHPLDCPICDQGGECDLQDQSMQFGSDRSRFTEGKRAVEDKNIGPLIKTIMTRCIQCTRCVRFASEIAGVEDLGTTGRGNDLQIGTYVEKMFMSELSGNVIDICPVGALTSKPYAFTARPWETRKTESIDVLDAVGSNIVVTTRGGEVMRILPRLNEDINEEWISDKTRFAYDGLKRQRLTQPMVKNGSGQLVPTTWEDALTQVAGALQGVEANDVAAVVGGMADAEALISLKDLLNCLNSDNLCTEEVFPMSGAGSDLRSNYLLNTGIAGIEEADLLVLVGTNPRYEAPLFNARIRKGWLHNELQVALVGKEVDLGYTYDHLGDSTMILQEIASGTHPFSQVLAEAKHPVVVIGSSCLQREDGAAIMAAVSTIAQNARVSSGVEETWKVLNVLHRFASQVAALDLGYKPGVETIRKNPPKVLFLLGADAGCITRRDLPRDSFIIYQGHHGDVGAPIADVILPGAAYTEKCGTYVNTEGRAQQTKVAVTAPGMAREDWRIIRAISELAGVSLPYDTLDEVRERLADVSPNLVRYDIVEEANYFKQANELSQAGNLAFLTEPLVPPQLTVKDFYMTDPISRASQTMANGELRDVSGTWSLTSEQQQCGSSSRADKSFQWRMIAGVQVDFTPQHVPGPLPQCVTPSGSKWGSSKLQHPSHKLPFLPQQDEQDCCSPRRRLTKLNFQYADVVKDKSHVMYEGKHIHFSEVDNKPLCSYSPKLCKQRRLNGYAFCIRHVLEDKTAPFKQCEYVAKYNSQRCTNPIPKSEDRRYCNSHLQVLGFIPKKERKKKHDALEEMRSRAHLESVALNITVPSLALKAPNGLDELPPSPPCSRLLPLPDGELPDPFAFYEDDTDGEEVGTPRKGNAIKKKLQSRLVLNQKLCHNTDLFQPPPEHFSPSPVPRVHPSSPLNTHLPRQPSGLLQPPQHSSATSFIFPGQQQGLLCNPPPPQSVNFLPPGMPANAAPSPVQLTGPSLSRKMPFAATHLPVSCKDSGSSNQRQVVVMRPTAFSPSASCLARLQHLVQLCAKRHREHGDLFPHLGLDWSEDSADEDDDEEEEAERFVPFQTSWRPQNRLEDDCGSSRRTRLLRLCSYLREKYKHMCRQERASIRQKRYRYAFRKALLHAASNNPDCAGQLIQDFGGASRCSTSEAPVKQENTNTGTCTGSTKGQACSNRALPFTQHCFQHILLNRSQQLFASCTAKFADGQQCSIPVFDITHQTPLCEEHAKKMDNFLRGDGNRRVQHHAQQQRKPRKKTKPAALTKKHKKKRRRGPRRPQKPIPPALPQGNLGMPSTSLAMPSQASIRSPSTPDLSTEELPDDITNEMADIPNDLELNQEDFSDVLPRLPEDLQDFDLFEGKNGELLPTTEEAEELVRALQAMGSYPDSLVCLTSLGDLAPSEGVDHRAMTVFPGPVQTGTMGDLLSSRIPTENFTSLELEENILQSTGGHFPPSPPSQPANQPPRSCSNLTSSSSTVAPATTSLLTQTSIAERTFSRTHTSHVLAKSDVPTSSPQGSHYSSEHVPSPYSDHISSPHTASYQSDSPLLLEVPLSGVPGPPRSSWNNLPLPLTDPTQFGNLIGSETHLISTSLSTPPASTTHSVTLQPMAALSAMPQSGLTGLTTSPSPSSSLPSSSHDLLTSTQPKQQLPQFSAAFGHQLASHSGIPKDVQPSHSSTAPPAGFSIVSATAASANSATPPFTQSK</sequence>
<dbReference type="SUPFAM" id="SSF54292">
    <property type="entry name" value="2Fe-2S ferredoxin-like"/>
    <property type="match status" value="1"/>
</dbReference>
<comment type="catalytic activity">
    <reaction evidence="29">
        <text>a ubiquinone + NADH + 5 H(+)(in) = a ubiquinol + NAD(+) + 4 H(+)(out)</text>
        <dbReference type="Rhea" id="RHEA:29091"/>
        <dbReference type="Rhea" id="RHEA-COMP:9565"/>
        <dbReference type="Rhea" id="RHEA-COMP:9566"/>
        <dbReference type="ChEBI" id="CHEBI:15378"/>
        <dbReference type="ChEBI" id="CHEBI:16389"/>
        <dbReference type="ChEBI" id="CHEBI:17976"/>
        <dbReference type="ChEBI" id="CHEBI:57540"/>
        <dbReference type="ChEBI" id="CHEBI:57945"/>
        <dbReference type="EC" id="7.1.1.2"/>
    </reaction>
</comment>
<dbReference type="GO" id="GO:0046872">
    <property type="term" value="F:metal ion binding"/>
    <property type="evidence" value="ECO:0007669"/>
    <property type="project" value="UniProtKB-KW"/>
</dbReference>